<sequence>MAPPVVNKIYCNGCSQEIVGKQFLKCNICSKHYDLLCTSVSEKRFHNIMSTENKNKWKCQECISKEPKTDNTNTPIKYGLQQSPKSNDEETCSTNVTLRNRTHEKQKTQTTSVPASDMATAELANELRLLRQDIKEMRNDMQDFRGTIESLFVAINSCNKRLDCLEARMEVVEKNQHIKPSNDVSLLENTIADLKMEINDRDQELLCNDVEIAGIPEEKSERSIHLVLAVATKLGVSLEERDIVSAERAGPLRREPADIKNTKPRPIVARLARRTHRDCLLAAARVRRNSTTAGLGLDSGTCPLYLNERLTKYNRQLFYKARFEAKRVGWKYVWTREGKVFARKDNGELRYRLRFESDLAKVFGH</sequence>
<dbReference type="Gene3D" id="1.10.287.1490">
    <property type="match status" value="1"/>
</dbReference>
<dbReference type="InterPro" id="IPR057251">
    <property type="entry name" value="FP_C"/>
</dbReference>
<evidence type="ECO:0000256" key="1">
    <source>
        <dbReference type="SAM" id="Coils"/>
    </source>
</evidence>
<dbReference type="InterPro" id="IPR013083">
    <property type="entry name" value="Znf_RING/FYVE/PHD"/>
</dbReference>
<evidence type="ECO:0000259" key="2">
    <source>
        <dbReference type="Pfam" id="PF25298"/>
    </source>
</evidence>
<feature type="domain" description="FP protein C-terminal" evidence="2">
    <location>
        <begin position="311"/>
        <end position="362"/>
    </location>
</feature>
<comment type="caution">
    <text evidence="3">The sequence shown here is derived from an EMBL/GenBank/DDBJ whole genome shotgun (WGS) entry which is preliminary data.</text>
</comment>
<organism evidence="3 4">
    <name type="scientific">Parnassius mnemosyne</name>
    <name type="common">clouded apollo</name>
    <dbReference type="NCBI Taxonomy" id="213953"/>
    <lineage>
        <taxon>Eukaryota</taxon>
        <taxon>Metazoa</taxon>
        <taxon>Ecdysozoa</taxon>
        <taxon>Arthropoda</taxon>
        <taxon>Hexapoda</taxon>
        <taxon>Insecta</taxon>
        <taxon>Pterygota</taxon>
        <taxon>Neoptera</taxon>
        <taxon>Endopterygota</taxon>
        <taxon>Lepidoptera</taxon>
        <taxon>Glossata</taxon>
        <taxon>Ditrysia</taxon>
        <taxon>Papilionoidea</taxon>
        <taxon>Papilionidae</taxon>
        <taxon>Parnassiinae</taxon>
        <taxon>Parnassini</taxon>
        <taxon>Parnassius</taxon>
        <taxon>Driopa</taxon>
    </lineage>
</organism>
<dbReference type="Gene3D" id="3.30.40.10">
    <property type="entry name" value="Zinc/RING finger domain, C3HC4 (zinc finger)"/>
    <property type="match status" value="1"/>
</dbReference>
<evidence type="ECO:0000313" key="3">
    <source>
        <dbReference type="EMBL" id="CAK1581399.1"/>
    </source>
</evidence>
<feature type="coiled-coil region" evidence="1">
    <location>
        <begin position="120"/>
        <end position="204"/>
    </location>
</feature>
<keyword evidence="1" id="KW-0175">Coiled coil</keyword>
<evidence type="ECO:0000313" key="4">
    <source>
        <dbReference type="Proteomes" id="UP001314205"/>
    </source>
</evidence>
<dbReference type="Pfam" id="PF25298">
    <property type="entry name" value="Baculo_FP_2nd"/>
    <property type="match status" value="1"/>
</dbReference>
<proteinExistence type="predicted"/>
<dbReference type="Proteomes" id="UP001314205">
    <property type="component" value="Unassembled WGS sequence"/>
</dbReference>
<dbReference type="InterPro" id="IPR011011">
    <property type="entry name" value="Znf_FYVE_PHD"/>
</dbReference>
<name>A0AAV1KFR8_9NEOP</name>
<keyword evidence="4" id="KW-1185">Reference proteome</keyword>
<gene>
    <name evidence="3" type="ORF">PARMNEM_LOCUS3072</name>
</gene>
<accession>A0AAV1KFR8</accession>
<dbReference type="SUPFAM" id="SSF57903">
    <property type="entry name" value="FYVE/PHD zinc finger"/>
    <property type="match status" value="1"/>
</dbReference>
<protein>
    <recommendedName>
        <fullName evidence="2">FP protein C-terminal domain-containing protein</fullName>
    </recommendedName>
</protein>
<dbReference type="EMBL" id="CAVLGL010000024">
    <property type="protein sequence ID" value="CAK1581399.1"/>
    <property type="molecule type" value="Genomic_DNA"/>
</dbReference>
<dbReference type="AlphaFoldDB" id="A0AAV1KFR8"/>
<reference evidence="3 4" key="1">
    <citation type="submission" date="2023-11" db="EMBL/GenBank/DDBJ databases">
        <authorList>
            <person name="Hedman E."/>
            <person name="Englund M."/>
            <person name="Stromberg M."/>
            <person name="Nyberg Akerstrom W."/>
            <person name="Nylinder S."/>
            <person name="Jareborg N."/>
            <person name="Kallberg Y."/>
            <person name="Kronander E."/>
        </authorList>
    </citation>
    <scope>NUCLEOTIDE SEQUENCE [LARGE SCALE GENOMIC DNA]</scope>
</reference>